<reference evidence="1" key="2">
    <citation type="submission" date="2016-06" db="EMBL/GenBank/DDBJ databases">
        <title>The genome of a short-lived fish provides insights into sex chromosome evolution and the genetic control of aging.</title>
        <authorList>
            <person name="Reichwald K."/>
            <person name="Felder M."/>
            <person name="Petzold A."/>
            <person name="Koch P."/>
            <person name="Groth M."/>
            <person name="Platzer M."/>
        </authorList>
    </citation>
    <scope>NUCLEOTIDE SEQUENCE</scope>
    <source>
        <tissue evidence="1">Brain</tissue>
    </source>
</reference>
<dbReference type="AlphaFoldDB" id="A0A1A8RAW4"/>
<feature type="non-terminal residue" evidence="1">
    <location>
        <position position="50"/>
    </location>
</feature>
<proteinExistence type="predicted"/>
<name>A0A1A8RAW4_9TELE</name>
<protein>
    <submittedName>
        <fullName evidence="1">YbeY metallopeptidase (Putative)</fullName>
    </submittedName>
</protein>
<gene>
    <name evidence="1" type="primary">YBEY</name>
</gene>
<organism evidence="1">
    <name type="scientific">Nothobranchius pienaari</name>
    <dbReference type="NCBI Taxonomy" id="704102"/>
    <lineage>
        <taxon>Eukaryota</taxon>
        <taxon>Metazoa</taxon>
        <taxon>Chordata</taxon>
        <taxon>Craniata</taxon>
        <taxon>Vertebrata</taxon>
        <taxon>Euteleostomi</taxon>
        <taxon>Actinopterygii</taxon>
        <taxon>Neopterygii</taxon>
        <taxon>Teleostei</taxon>
        <taxon>Neoteleostei</taxon>
        <taxon>Acanthomorphata</taxon>
        <taxon>Ovalentaria</taxon>
        <taxon>Atherinomorphae</taxon>
        <taxon>Cyprinodontiformes</taxon>
        <taxon>Nothobranchiidae</taxon>
        <taxon>Nothobranchius</taxon>
    </lineage>
</organism>
<sequence>TKLKSVSESKGSFKRSIGSVHGSIAMDCAGPKEESQLNFGVECHLEFCRV</sequence>
<dbReference type="EMBL" id="HAEG01016490">
    <property type="protein sequence ID" value="SBS02822.1"/>
    <property type="molecule type" value="Transcribed_RNA"/>
</dbReference>
<reference evidence="1" key="1">
    <citation type="submission" date="2016-05" db="EMBL/GenBank/DDBJ databases">
        <authorList>
            <person name="Lavstsen T."/>
            <person name="Jespersen J.S."/>
        </authorList>
    </citation>
    <scope>NUCLEOTIDE SEQUENCE</scope>
    <source>
        <tissue evidence="1">Brain</tissue>
    </source>
</reference>
<evidence type="ECO:0000313" key="1">
    <source>
        <dbReference type="EMBL" id="SBS02822.1"/>
    </source>
</evidence>
<accession>A0A1A8RAW4</accession>
<feature type="non-terminal residue" evidence="1">
    <location>
        <position position="1"/>
    </location>
</feature>